<keyword evidence="5" id="KW-0813">Transport</keyword>
<evidence type="ECO:0000256" key="4">
    <source>
        <dbReference type="ARBA" id="ARBA00023136"/>
    </source>
</evidence>
<dbReference type="PANTHER" id="PTHR19139:SF270">
    <property type="entry name" value="ENTOMOGLYCEROPORIN 1-RELATED"/>
    <property type="match status" value="1"/>
</dbReference>
<protein>
    <submittedName>
        <fullName evidence="8">Aquaporin AQPAe.a-like</fullName>
    </submittedName>
</protein>
<evidence type="ECO:0000256" key="1">
    <source>
        <dbReference type="ARBA" id="ARBA00004141"/>
    </source>
</evidence>
<keyword evidence="4 6" id="KW-0472">Membrane</keyword>
<dbReference type="RefSeq" id="XP_017770645.1">
    <property type="nucleotide sequence ID" value="XM_017915156.1"/>
</dbReference>
<keyword evidence="3 6" id="KW-1133">Transmembrane helix</keyword>
<reference evidence="8" key="1">
    <citation type="submission" date="2025-08" db="UniProtKB">
        <authorList>
            <consortium name="RefSeq"/>
        </authorList>
    </citation>
    <scope>IDENTIFICATION</scope>
    <source>
        <tissue evidence="8">Whole Larva</tissue>
    </source>
</reference>
<comment type="subcellular location">
    <subcellularLocation>
        <location evidence="1">Membrane</location>
        <topology evidence="1">Multi-pass membrane protein</topology>
    </subcellularLocation>
</comment>
<dbReference type="InterPro" id="IPR023271">
    <property type="entry name" value="Aquaporin-like"/>
</dbReference>
<keyword evidence="7" id="KW-1185">Reference proteome</keyword>
<name>A0ABM1M7U5_NICVS</name>
<dbReference type="GeneID" id="108558287"/>
<sequence length="176" mass="19398">MCVFQMFSHISGAHVNSAVTIAALIMGKIDIITFQFYIVAQCLGALVGYGLLWALLGITAESPQILYCHTTIFMVTEVQALFIEFIATMLLCLAVSGLWDENNDNRGDSIPIKIGLILTGLIIATANYTGASFNTFRSLAPAVFYNEWEHHWIYWVGPNLGGALGALIYRFLLQSK</sequence>
<comment type="similarity">
    <text evidence="5">Belongs to the MIP/aquaporin (TC 1.A.8) family.</text>
</comment>
<proteinExistence type="inferred from homology"/>
<dbReference type="Pfam" id="PF00230">
    <property type="entry name" value="MIP"/>
    <property type="match status" value="1"/>
</dbReference>
<dbReference type="PRINTS" id="PR00783">
    <property type="entry name" value="MINTRINSICP"/>
</dbReference>
<dbReference type="InterPro" id="IPR000425">
    <property type="entry name" value="MIP"/>
</dbReference>
<evidence type="ECO:0000256" key="2">
    <source>
        <dbReference type="ARBA" id="ARBA00022692"/>
    </source>
</evidence>
<evidence type="ECO:0000313" key="7">
    <source>
        <dbReference type="Proteomes" id="UP000695000"/>
    </source>
</evidence>
<dbReference type="InterPro" id="IPR034294">
    <property type="entry name" value="Aquaporin_transptr"/>
</dbReference>
<dbReference type="Gene3D" id="1.20.1080.10">
    <property type="entry name" value="Glycerol uptake facilitator protein"/>
    <property type="match status" value="1"/>
</dbReference>
<dbReference type="PANTHER" id="PTHR19139">
    <property type="entry name" value="AQUAPORIN TRANSPORTER"/>
    <property type="match status" value="1"/>
</dbReference>
<feature type="transmembrane region" description="Helical" evidence="6">
    <location>
        <begin position="37"/>
        <end position="58"/>
    </location>
</feature>
<feature type="transmembrane region" description="Helical" evidence="6">
    <location>
        <begin position="78"/>
        <end position="99"/>
    </location>
</feature>
<evidence type="ECO:0000256" key="6">
    <source>
        <dbReference type="SAM" id="Phobius"/>
    </source>
</evidence>
<dbReference type="Proteomes" id="UP000695000">
    <property type="component" value="Unplaced"/>
</dbReference>
<gene>
    <name evidence="8" type="primary">LOC108558287</name>
</gene>
<evidence type="ECO:0000256" key="3">
    <source>
        <dbReference type="ARBA" id="ARBA00022989"/>
    </source>
</evidence>
<dbReference type="SUPFAM" id="SSF81338">
    <property type="entry name" value="Aquaporin-like"/>
    <property type="match status" value="1"/>
</dbReference>
<feature type="transmembrane region" description="Helical" evidence="6">
    <location>
        <begin position="111"/>
        <end position="131"/>
    </location>
</feature>
<organism evidence="7 8">
    <name type="scientific">Nicrophorus vespilloides</name>
    <name type="common">Boreal carrion beetle</name>
    <dbReference type="NCBI Taxonomy" id="110193"/>
    <lineage>
        <taxon>Eukaryota</taxon>
        <taxon>Metazoa</taxon>
        <taxon>Ecdysozoa</taxon>
        <taxon>Arthropoda</taxon>
        <taxon>Hexapoda</taxon>
        <taxon>Insecta</taxon>
        <taxon>Pterygota</taxon>
        <taxon>Neoptera</taxon>
        <taxon>Endopterygota</taxon>
        <taxon>Coleoptera</taxon>
        <taxon>Polyphaga</taxon>
        <taxon>Staphyliniformia</taxon>
        <taxon>Silphidae</taxon>
        <taxon>Nicrophorinae</taxon>
        <taxon>Nicrophorus</taxon>
    </lineage>
</organism>
<feature type="transmembrane region" description="Helical" evidence="6">
    <location>
        <begin position="151"/>
        <end position="172"/>
    </location>
</feature>
<feature type="transmembrane region" description="Helical" evidence="6">
    <location>
        <begin position="6"/>
        <end position="25"/>
    </location>
</feature>
<evidence type="ECO:0000313" key="8">
    <source>
        <dbReference type="RefSeq" id="XP_017770645.1"/>
    </source>
</evidence>
<evidence type="ECO:0000256" key="5">
    <source>
        <dbReference type="RuleBase" id="RU000477"/>
    </source>
</evidence>
<keyword evidence="2 5" id="KW-0812">Transmembrane</keyword>
<accession>A0ABM1M7U5</accession>